<organism evidence="1 2">
    <name type="scientific">Anabaena cylindrica (strain ATCC 27899 / PCC 7122)</name>
    <dbReference type="NCBI Taxonomy" id="272123"/>
    <lineage>
        <taxon>Bacteria</taxon>
        <taxon>Bacillati</taxon>
        <taxon>Cyanobacteriota</taxon>
        <taxon>Cyanophyceae</taxon>
        <taxon>Nostocales</taxon>
        <taxon>Nostocaceae</taxon>
        <taxon>Anabaena</taxon>
    </lineage>
</organism>
<dbReference type="PATRIC" id="fig|272123.3.peg.5853"/>
<dbReference type="AlphaFoldDB" id="K9ZNF6"/>
<protein>
    <submittedName>
        <fullName evidence="1">Uncharacterized protein</fullName>
    </submittedName>
</protein>
<keyword evidence="2" id="KW-1185">Reference proteome</keyword>
<proteinExistence type="predicted"/>
<dbReference type="Proteomes" id="UP000010474">
    <property type="component" value="Chromosome"/>
</dbReference>
<gene>
    <name evidence="1" type="ordered locus">Anacy_5403</name>
</gene>
<name>K9ZNF6_ANACC</name>
<reference evidence="2" key="1">
    <citation type="journal article" date="2013" name="Proc. Natl. Acad. Sci. U.S.A.">
        <title>Improving the coverage of the cyanobacterial phylum using diversity-driven genome sequencing.</title>
        <authorList>
            <person name="Shih P.M."/>
            <person name="Wu D."/>
            <person name="Latifi A."/>
            <person name="Axen S.D."/>
            <person name="Fewer D.P."/>
            <person name="Talla E."/>
            <person name="Calteau A."/>
            <person name="Cai F."/>
            <person name="Tandeau de Marsac N."/>
            <person name="Rippka R."/>
            <person name="Herdman M."/>
            <person name="Sivonen K."/>
            <person name="Coursin T."/>
            <person name="Laurent T."/>
            <person name="Goodwin L."/>
            <person name="Nolan M."/>
            <person name="Davenport K.W."/>
            <person name="Han C.S."/>
            <person name="Rubin E.M."/>
            <person name="Eisen J.A."/>
            <person name="Woyke T."/>
            <person name="Gugger M."/>
            <person name="Kerfeld C.A."/>
        </authorList>
    </citation>
    <scope>NUCLEOTIDE SEQUENCE [LARGE SCALE GENOMIC DNA]</scope>
    <source>
        <strain evidence="2">ATCC 27899 / PCC 7122</strain>
    </source>
</reference>
<dbReference type="KEGG" id="acy:Anacy_5403"/>
<accession>K9ZNF6</accession>
<sequence length="37" mass="4669">MSLRKHHQNPLRKIDFFKLEISHFWQSSQKKQKYEPK</sequence>
<dbReference type="HOGENOM" id="CLU_3339261_0_0_3"/>
<evidence type="ECO:0000313" key="1">
    <source>
        <dbReference type="EMBL" id="AFZ60721.1"/>
    </source>
</evidence>
<evidence type="ECO:0000313" key="2">
    <source>
        <dbReference type="Proteomes" id="UP000010474"/>
    </source>
</evidence>
<dbReference type="EMBL" id="CP003659">
    <property type="protein sequence ID" value="AFZ60721.1"/>
    <property type="molecule type" value="Genomic_DNA"/>
</dbReference>